<dbReference type="PROSITE" id="PS51292">
    <property type="entry name" value="ZF_RING_CH"/>
    <property type="match status" value="1"/>
</dbReference>
<keyword evidence="3" id="KW-0862">Zinc</keyword>
<gene>
    <name evidence="5" type="ORF">CK203_024144</name>
</gene>
<accession>A0A438I4X7</accession>
<dbReference type="SUPFAM" id="SSF57850">
    <property type="entry name" value="RING/U-box"/>
    <property type="match status" value="1"/>
</dbReference>
<evidence type="ECO:0000259" key="4">
    <source>
        <dbReference type="PROSITE" id="PS51292"/>
    </source>
</evidence>
<dbReference type="PANTHER" id="PTHR46214">
    <property type="entry name" value="ZINC FINGER, RING-CH-TYPE"/>
    <property type="match status" value="1"/>
</dbReference>
<dbReference type="AlphaFoldDB" id="A0A438I4X7"/>
<dbReference type="Gene3D" id="3.30.40.10">
    <property type="entry name" value="Zinc/RING finger domain, C3HC4 (zinc finger)"/>
    <property type="match status" value="1"/>
</dbReference>
<dbReference type="InterPro" id="IPR011016">
    <property type="entry name" value="Znf_RING-CH"/>
</dbReference>
<evidence type="ECO:0000256" key="1">
    <source>
        <dbReference type="ARBA" id="ARBA00022723"/>
    </source>
</evidence>
<dbReference type="Pfam" id="PF12906">
    <property type="entry name" value="RINGv"/>
    <property type="match status" value="1"/>
</dbReference>
<evidence type="ECO:0000313" key="5">
    <source>
        <dbReference type="EMBL" id="RVW91727.1"/>
    </source>
</evidence>
<evidence type="ECO:0000313" key="6">
    <source>
        <dbReference type="Proteomes" id="UP000288805"/>
    </source>
</evidence>
<comment type="caution">
    <text evidence="5">The sequence shown here is derived from an EMBL/GenBank/DDBJ whole genome shotgun (WGS) entry which is preliminary data.</text>
</comment>
<protein>
    <recommendedName>
        <fullName evidence="4">RING-CH-type domain-containing protein</fullName>
    </recommendedName>
</protein>
<dbReference type="EMBL" id="QGNW01000143">
    <property type="protein sequence ID" value="RVW91727.1"/>
    <property type="molecule type" value="Genomic_DNA"/>
</dbReference>
<feature type="domain" description="RING-CH-type" evidence="4">
    <location>
        <begin position="51"/>
        <end position="102"/>
    </location>
</feature>
<dbReference type="SMART" id="SM00744">
    <property type="entry name" value="RINGv"/>
    <property type="match status" value="1"/>
</dbReference>
<reference evidence="5 6" key="1">
    <citation type="journal article" date="2018" name="PLoS Genet.">
        <title>Population sequencing reveals clonal diversity and ancestral inbreeding in the grapevine cultivar Chardonnay.</title>
        <authorList>
            <person name="Roach M.J."/>
            <person name="Johnson D.L."/>
            <person name="Bohlmann J."/>
            <person name="van Vuuren H.J."/>
            <person name="Jones S.J."/>
            <person name="Pretorius I.S."/>
            <person name="Schmidt S.A."/>
            <person name="Borneman A.R."/>
        </authorList>
    </citation>
    <scope>NUCLEOTIDE SEQUENCE [LARGE SCALE GENOMIC DNA]</scope>
    <source>
        <strain evidence="6">cv. Chardonnay</strain>
        <tissue evidence="5">Leaf</tissue>
    </source>
</reference>
<keyword evidence="1" id="KW-0479">Metal-binding</keyword>
<sequence>MATPSFRLLFLMGTNSLPRSLTFLGLPVLTTNAGNWGWGLVHFVWLFLFYRVCQQEKEEDLIDLGCQCRGGLAKSHRTCIDTWFHTKGSNKCEICQQVASNVSPPESQPSVGIQYLCVNKT</sequence>
<keyword evidence="2" id="KW-0863">Zinc-finger</keyword>
<proteinExistence type="predicted"/>
<organism evidence="5 6">
    <name type="scientific">Vitis vinifera</name>
    <name type="common">Grape</name>
    <dbReference type="NCBI Taxonomy" id="29760"/>
    <lineage>
        <taxon>Eukaryota</taxon>
        <taxon>Viridiplantae</taxon>
        <taxon>Streptophyta</taxon>
        <taxon>Embryophyta</taxon>
        <taxon>Tracheophyta</taxon>
        <taxon>Spermatophyta</taxon>
        <taxon>Magnoliopsida</taxon>
        <taxon>eudicotyledons</taxon>
        <taxon>Gunneridae</taxon>
        <taxon>Pentapetalae</taxon>
        <taxon>rosids</taxon>
        <taxon>Vitales</taxon>
        <taxon>Vitaceae</taxon>
        <taxon>Viteae</taxon>
        <taxon>Vitis</taxon>
    </lineage>
</organism>
<evidence type="ECO:0000256" key="3">
    <source>
        <dbReference type="ARBA" id="ARBA00022833"/>
    </source>
</evidence>
<dbReference type="Proteomes" id="UP000288805">
    <property type="component" value="Unassembled WGS sequence"/>
</dbReference>
<name>A0A438I4X7_VITVI</name>
<dbReference type="InterPro" id="IPR013083">
    <property type="entry name" value="Znf_RING/FYVE/PHD"/>
</dbReference>
<dbReference type="GO" id="GO:0008270">
    <property type="term" value="F:zinc ion binding"/>
    <property type="evidence" value="ECO:0007669"/>
    <property type="project" value="UniProtKB-KW"/>
</dbReference>
<dbReference type="PANTHER" id="PTHR46214:SF16">
    <property type="entry name" value="OS10G0481450 PROTEIN"/>
    <property type="match status" value="1"/>
</dbReference>
<evidence type="ECO:0000256" key="2">
    <source>
        <dbReference type="ARBA" id="ARBA00022771"/>
    </source>
</evidence>